<evidence type="ECO:0000313" key="2">
    <source>
        <dbReference type="EMBL" id="KOB85194.1"/>
    </source>
</evidence>
<sequence>MYHVILFICFYEWLLFIIITNFMLLSCAGEDLKKVECEGILIYEDVLNNTSKKNNKEEYFEGKKNKTKQKTKKKRRDIFPIPYFIIYKNKNKNVFSSNEHYNGLSVFIKHKINTKEKIEEEKINILTNFLYKIYNIKICRKQINRYITYDIQNDINLYVSILKKNQKALFLKSIFLDRIYKNCTSIHLKNNHYVINKNCLSHKYILFKWIDEDVFFYQGNNKSQKYDNDDINEKSYKHHILYDHMENGNTTTCNNSSIYKNDYKDDNSPIISFIHISKIDLVKASFPYFLKLFFLEVLRKKNEKAYNLFIFFMNHKVIQNVVINMFVGKRKKKKR</sequence>
<name>A0A0L7LX42_PLAF4</name>
<accession>A0A0L7LX42</accession>
<reference evidence="3" key="1">
    <citation type="submission" date="2006-09" db="EMBL/GenBank/DDBJ databases">
        <title>Annotation of Plasmodium falciparum Dd2.</title>
        <authorList>
            <consortium name="The Broad Institute Genome Sequencing Platform"/>
            <person name="Volkman S.K."/>
            <person name="Neafsey D.E."/>
            <person name="Dash A.P."/>
            <person name="Chitnis C.E."/>
            <person name="Hartl D.L."/>
            <person name="Young S.K."/>
            <person name="Zeng Q."/>
            <person name="Koehrsen M."/>
            <person name="Alvarado L."/>
            <person name="Berlin A."/>
            <person name="Borenstein D."/>
            <person name="Chapman S.B."/>
            <person name="Chen Z."/>
            <person name="Engels R."/>
            <person name="Freedman E."/>
            <person name="Gellesch M."/>
            <person name="Goldberg J."/>
            <person name="Griggs A."/>
            <person name="Gujja S."/>
            <person name="Heilman E.R."/>
            <person name="Heiman D.I."/>
            <person name="Howarth C."/>
            <person name="Jen D."/>
            <person name="Larson L."/>
            <person name="Mehta T."/>
            <person name="Neiman D."/>
            <person name="Park D."/>
            <person name="Pearson M."/>
            <person name="Roberts A."/>
            <person name="Saif S."/>
            <person name="Shea T."/>
            <person name="Shenoy N."/>
            <person name="Sisk P."/>
            <person name="Stolte C."/>
            <person name="Sykes S."/>
            <person name="Walk T."/>
            <person name="White J."/>
            <person name="Yandava C."/>
            <person name="Haas B."/>
            <person name="Henn M.R."/>
            <person name="Nusbaum C."/>
            <person name="Birren B."/>
        </authorList>
    </citation>
    <scope>NUCLEOTIDE SEQUENCE [LARGE SCALE GENOMIC DNA]</scope>
</reference>
<proteinExistence type="predicted"/>
<dbReference type="OrthoDB" id="377966at2759"/>
<dbReference type="KEGG" id="pfd:PFDG_05400"/>
<dbReference type="AlphaFoldDB" id="A0A0L7LX42"/>
<keyword evidence="1" id="KW-1133">Transmembrane helix</keyword>
<dbReference type="EMBL" id="DS016105">
    <property type="protein sequence ID" value="KOB85194.1"/>
    <property type="molecule type" value="Genomic_DNA"/>
</dbReference>
<dbReference type="Proteomes" id="UP000054282">
    <property type="component" value="Unassembled WGS sequence"/>
</dbReference>
<organism evidence="2 3">
    <name type="scientific">Plasmodium falciparum (isolate Dd2)</name>
    <dbReference type="NCBI Taxonomy" id="57267"/>
    <lineage>
        <taxon>Eukaryota</taxon>
        <taxon>Sar</taxon>
        <taxon>Alveolata</taxon>
        <taxon>Apicomplexa</taxon>
        <taxon>Aconoidasida</taxon>
        <taxon>Haemosporida</taxon>
        <taxon>Plasmodiidae</taxon>
        <taxon>Plasmodium</taxon>
        <taxon>Plasmodium (Laverania)</taxon>
    </lineage>
</organism>
<protein>
    <submittedName>
        <fullName evidence="2">Uncharacterized protein</fullName>
    </submittedName>
</protein>
<gene>
    <name evidence="2" type="ORF">PFDG_05400</name>
</gene>
<feature type="transmembrane region" description="Helical" evidence="1">
    <location>
        <begin position="5"/>
        <end position="25"/>
    </location>
</feature>
<keyword evidence="1" id="KW-0472">Membrane</keyword>
<reference evidence="3" key="2">
    <citation type="submission" date="2006-09" db="EMBL/GenBank/DDBJ databases">
        <title>The genome sequence of Plasmodium falciparum Dd2.</title>
        <authorList>
            <consortium name="The Broad Institute Genome Sequencing Platform"/>
            <person name="Birren B."/>
            <person name="Lander E."/>
            <person name="Galagan J."/>
            <person name="Nusbaum C."/>
            <person name="Devon K."/>
            <person name="Henn M."/>
            <person name="Jaffe D."/>
            <person name="Butler J."/>
            <person name="Alvarez P."/>
            <person name="Gnerre S."/>
            <person name="Grabherr M."/>
            <person name="Kleber M."/>
            <person name="Mauceli E."/>
            <person name="Brockman W."/>
            <person name="MacCallum I.A."/>
            <person name="Rounsley S."/>
            <person name="Young S."/>
            <person name="LaButti K."/>
            <person name="Pushparaj V."/>
            <person name="DeCaprio D."/>
            <person name="Crawford M."/>
            <person name="Koehrsen M."/>
            <person name="Engels R."/>
            <person name="Montgomery P."/>
            <person name="Pearson M."/>
            <person name="Howarth C."/>
            <person name="Larson L."/>
            <person name="Luoma S."/>
            <person name="White J."/>
            <person name="Kodira C."/>
            <person name="Zeng Q."/>
            <person name="O'Leary S."/>
            <person name="Yandava C."/>
            <person name="Alvarado L."/>
            <person name="Wirth D."/>
            <person name="Volkman S."/>
            <person name="Hartl D."/>
        </authorList>
    </citation>
    <scope>NUCLEOTIDE SEQUENCE [LARGE SCALE GENOMIC DNA]</scope>
</reference>
<evidence type="ECO:0000256" key="1">
    <source>
        <dbReference type="SAM" id="Phobius"/>
    </source>
</evidence>
<keyword evidence="1" id="KW-0812">Transmembrane</keyword>
<evidence type="ECO:0000313" key="3">
    <source>
        <dbReference type="Proteomes" id="UP000054282"/>
    </source>
</evidence>